<keyword evidence="1 4" id="KW-0808">Transferase</keyword>
<dbReference type="InterPro" id="IPR016181">
    <property type="entry name" value="Acyl_CoA_acyltransferase"/>
</dbReference>
<name>A0A9D2N2K1_9FIRM</name>
<dbReference type="EMBL" id="DWWT01000065">
    <property type="protein sequence ID" value="HJC06913.1"/>
    <property type="molecule type" value="Genomic_DNA"/>
</dbReference>
<reference evidence="4" key="2">
    <citation type="submission" date="2021-04" db="EMBL/GenBank/DDBJ databases">
        <authorList>
            <person name="Gilroy R."/>
        </authorList>
    </citation>
    <scope>NUCLEOTIDE SEQUENCE</scope>
    <source>
        <strain evidence="4">CHK180-15479</strain>
    </source>
</reference>
<dbReference type="AlphaFoldDB" id="A0A9D2N2K1"/>
<evidence type="ECO:0000256" key="1">
    <source>
        <dbReference type="ARBA" id="ARBA00022679"/>
    </source>
</evidence>
<dbReference type="PROSITE" id="PS51186">
    <property type="entry name" value="GNAT"/>
    <property type="match status" value="1"/>
</dbReference>
<reference evidence="4" key="1">
    <citation type="journal article" date="2021" name="PeerJ">
        <title>Extensive microbial diversity within the chicken gut microbiome revealed by metagenomics and culture.</title>
        <authorList>
            <person name="Gilroy R."/>
            <person name="Ravi A."/>
            <person name="Getino M."/>
            <person name="Pursley I."/>
            <person name="Horton D.L."/>
            <person name="Alikhan N.F."/>
            <person name="Baker D."/>
            <person name="Gharbi K."/>
            <person name="Hall N."/>
            <person name="Watson M."/>
            <person name="Adriaenssens E.M."/>
            <person name="Foster-Nyarko E."/>
            <person name="Jarju S."/>
            <person name="Secka A."/>
            <person name="Antonio M."/>
            <person name="Oren A."/>
            <person name="Chaudhuri R.R."/>
            <person name="La Ragione R."/>
            <person name="Hildebrand F."/>
            <person name="Pallen M.J."/>
        </authorList>
    </citation>
    <scope>NUCLEOTIDE SEQUENCE</scope>
    <source>
        <strain evidence="4">CHK180-15479</strain>
    </source>
</reference>
<proteinExistence type="predicted"/>
<dbReference type="Gene3D" id="3.40.630.30">
    <property type="match status" value="1"/>
</dbReference>
<dbReference type="PANTHER" id="PTHR43800">
    <property type="entry name" value="PEPTIDYL-LYSINE N-ACETYLTRANSFERASE YJAB"/>
    <property type="match status" value="1"/>
</dbReference>
<protein>
    <submittedName>
        <fullName evidence="4">GNAT family N-acetyltransferase</fullName>
        <ecNumber evidence="4">2.3.1.-</ecNumber>
    </submittedName>
</protein>
<evidence type="ECO:0000313" key="5">
    <source>
        <dbReference type="Proteomes" id="UP000823910"/>
    </source>
</evidence>
<feature type="domain" description="N-acetyltransferase" evidence="3">
    <location>
        <begin position="1"/>
        <end position="140"/>
    </location>
</feature>
<dbReference type="Pfam" id="PF00583">
    <property type="entry name" value="Acetyltransf_1"/>
    <property type="match status" value="1"/>
</dbReference>
<organism evidence="4 5">
    <name type="scientific">Candidatus Enterocloster excrementipullorum</name>
    <dbReference type="NCBI Taxonomy" id="2838559"/>
    <lineage>
        <taxon>Bacteria</taxon>
        <taxon>Bacillati</taxon>
        <taxon>Bacillota</taxon>
        <taxon>Clostridia</taxon>
        <taxon>Lachnospirales</taxon>
        <taxon>Lachnospiraceae</taxon>
        <taxon>Enterocloster</taxon>
    </lineage>
</organism>
<evidence type="ECO:0000259" key="3">
    <source>
        <dbReference type="PROSITE" id="PS51186"/>
    </source>
</evidence>
<dbReference type="EC" id="2.3.1.-" evidence="4"/>
<evidence type="ECO:0000256" key="2">
    <source>
        <dbReference type="ARBA" id="ARBA00023315"/>
    </source>
</evidence>
<dbReference type="GO" id="GO:0016747">
    <property type="term" value="F:acyltransferase activity, transferring groups other than amino-acyl groups"/>
    <property type="evidence" value="ECO:0007669"/>
    <property type="project" value="InterPro"/>
</dbReference>
<dbReference type="InterPro" id="IPR000182">
    <property type="entry name" value="GNAT_dom"/>
</dbReference>
<keyword evidence="2 4" id="KW-0012">Acyltransferase</keyword>
<dbReference type="PANTHER" id="PTHR43800:SF1">
    <property type="entry name" value="PEPTIDYL-LYSINE N-ACETYLTRANSFERASE YJAB"/>
    <property type="match status" value="1"/>
</dbReference>
<gene>
    <name evidence="4" type="ORF">H9704_12305</name>
</gene>
<comment type="caution">
    <text evidence="4">The sequence shown here is derived from an EMBL/GenBank/DDBJ whole genome shotgun (WGS) entry which is preliminary data.</text>
</comment>
<accession>A0A9D2N2K1</accession>
<dbReference type="SUPFAM" id="SSF55729">
    <property type="entry name" value="Acyl-CoA N-acyltransferases (Nat)"/>
    <property type="match status" value="1"/>
</dbReference>
<dbReference type="CDD" id="cd04301">
    <property type="entry name" value="NAT_SF"/>
    <property type="match status" value="1"/>
</dbReference>
<dbReference type="Proteomes" id="UP000823910">
    <property type="component" value="Unassembled WGS sequence"/>
</dbReference>
<sequence>MIRIYFPPNDTNRIMDIWLNGNKQAHCFIPGSYWESCAQEVQSLLSQADVFVWEEEGLIKGFAGMQGNYLAGIFVDRAFRCTGIGKKLLDFIKKRYPSFSLSVYKENRRALEFYLREGLTITAEGMDEATGHAEYTLTWNPQGA</sequence>
<evidence type="ECO:0000313" key="4">
    <source>
        <dbReference type="EMBL" id="HJC06913.1"/>
    </source>
</evidence>